<dbReference type="AlphaFoldDB" id="A0A3S4ZWB8"/>
<evidence type="ECO:0000313" key="2">
    <source>
        <dbReference type="EMBL" id="VEL08702.1"/>
    </source>
</evidence>
<protein>
    <submittedName>
        <fullName evidence="2">Uncharacterized protein</fullName>
    </submittedName>
</protein>
<dbReference type="EMBL" id="CAAALY010004548">
    <property type="protein sequence ID" value="VEL08702.1"/>
    <property type="molecule type" value="Genomic_DNA"/>
</dbReference>
<keyword evidence="3" id="KW-1185">Reference proteome</keyword>
<comment type="caution">
    <text evidence="2">The sequence shown here is derived from an EMBL/GenBank/DDBJ whole genome shotgun (WGS) entry which is preliminary data.</text>
</comment>
<gene>
    <name evidence="2" type="ORF">PXEA_LOCUS2142</name>
</gene>
<evidence type="ECO:0000313" key="3">
    <source>
        <dbReference type="Proteomes" id="UP000784294"/>
    </source>
</evidence>
<sequence>PDFSSHIPAKSGHIAQPSGKNRRLSQSSKAFFGLEAGLSNWHQEQHTLYPRQTDSHGPPLYLGLTLLLDYAIDTVEEDSIDHIRSNSDLPDNVNTGTFDTADINQSAPLSYLVASRMADARKTTRRLMPGRKCHLSFRISFLPTELCPLAIRRPWFQFENERQRHRLSKTVMGNADEEAQCDNPTSVSDIVRSSLDGDPMIKPYQAKEAFFTCGKAYLCCLLEAHLPLKPEVRPVV</sequence>
<proteinExistence type="predicted"/>
<name>A0A3S4ZWB8_9PLAT</name>
<feature type="non-terminal residue" evidence="2">
    <location>
        <position position="1"/>
    </location>
</feature>
<evidence type="ECO:0000256" key="1">
    <source>
        <dbReference type="SAM" id="MobiDB-lite"/>
    </source>
</evidence>
<accession>A0A3S4ZWB8</accession>
<reference evidence="2" key="1">
    <citation type="submission" date="2018-11" db="EMBL/GenBank/DDBJ databases">
        <authorList>
            <consortium name="Pathogen Informatics"/>
        </authorList>
    </citation>
    <scope>NUCLEOTIDE SEQUENCE</scope>
</reference>
<organism evidence="2 3">
    <name type="scientific">Protopolystoma xenopodis</name>
    <dbReference type="NCBI Taxonomy" id="117903"/>
    <lineage>
        <taxon>Eukaryota</taxon>
        <taxon>Metazoa</taxon>
        <taxon>Spiralia</taxon>
        <taxon>Lophotrochozoa</taxon>
        <taxon>Platyhelminthes</taxon>
        <taxon>Monogenea</taxon>
        <taxon>Polyopisthocotylea</taxon>
        <taxon>Polystomatidea</taxon>
        <taxon>Polystomatidae</taxon>
        <taxon>Protopolystoma</taxon>
    </lineage>
</organism>
<dbReference type="Proteomes" id="UP000784294">
    <property type="component" value="Unassembled WGS sequence"/>
</dbReference>
<feature type="region of interest" description="Disordered" evidence="1">
    <location>
        <begin position="1"/>
        <end position="22"/>
    </location>
</feature>